<proteinExistence type="predicted"/>
<keyword evidence="1" id="KW-0812">Transmembrane</keyword>
<protein>
    <submittedName>
        <fullName evidence="2">Uncharacterized protein</fullName>
    </submittedName>
</protein>
<comment type="caution">
    <text evidence="2">The sequence shown here is derived from an EMBL/GenBank/DDBJ whole genome shotgun (WGS) entry which is preliminary data.</text>
</comment>
<reference evidence="2" key="1">
    <citation type="submission" date="2022-06" db="EMBL/GenBank/DDBJ databases">
        <title>CFH 74404 Thermomicrobiaceae sp.</title>
        <authorList>
            <person name="Ming H."/>
            <person name="Li W.-J."/>
            <person name="Zhao Z."/>
        </authorList>
    </citation>
    <scope>NUCLEOTIDE SEQUENCE</scope>
    <source>
        <strain evidence="2">CFH 74404</strain>
    </source>
</reference>
<organism evidence="2 3">
    <name type="scientific">Thermalbibacter longus</name>
    <dbReference type="NCBI Taxonomy" id="2951981"/>
    <lineage>
        <taxon>Bacteria</taxon>
        <taxon>Pseudomonadati</taxon>
        <taxon>Thermomicrobiota</taxon>
        <taxon>Thermomicrobia</taxon>
        <taxon>Thermomicrobiales</taxon>
        <taxon>Thermomicrobiaceae</taxon>
        <taxon>Thermalbibacter</taxon>
    </lineage>
</organism>
<dbReference type="AlphaFoldDB" id="A0AA42B9Q9"/>
<feature type="transmembrane region" description="Helical" evidence="1">
    <location>
        <begin position="62"/>
        <end position="83"/>
    </location>
</feature>
<evidence type="ECO:0000313" key="3">
    <source>
        <dbReference type="Proteomes" id="UP001165306"/>
    </source>
</evidence>
<accession>A0AA42B9Q9</accession>
<keyword evidence="1" id="KW-0472">Membrane</keyword>
<dbReference type="RefSeq" id="WP_284055354.1">
    <property type="nucleotide sequence ID" value="NZ_JAMSLR010000001.1"/>
</dbReference>
<dbReference type="Proteomes" id="UP001165306">
    <property type="component" value="Unassembled WGS sequence"/>
</dbReference>
<keyword evidence="3" id="KW-1185">Reference proteome</keyword>
<gene>
    <name evidence="2" type="ORF">NET02_00255</name>
</gene>
<sequence>MGAIHGMLGESLAVLYLLVAAGSYLRRRQGGLPAWLTGIAHAFLAIQVVIGVALFVRAPNIITWWHPVVGLLALAALGLAVPLRSRLGRANATAVTALLVAVLVLIAVVIARAR</sequence>
<name>A0AA42B9Q9_9BACT</name>
<evidence type="ECO:0000313" key="2">
    <source>
        <dbReference type="EMBL" id="MCM8747569.1"/>
    </source>
</evidence>
<feature type="transmembrane region" description="Helical" evidence="1">
    <location>
        <begin position="6"/>
        <end position="25"/>
    </location>
</feature>
<feature type="transmembrane region" description="Helical" evidence="1">
    <location>
        <begin position="90"/>
        <end position="111"/>
    </location>
</feature>
<dbReference type="EMBL" id="JAMSLR010000001">
    <property type="protein sequence ID" value="MCM8747569.1"/>
    <property type="molecule type" value="Genomic_DNA"/>
</dbReference>
<feature type="transmembrane region" description="Helical" evidence="1">
    <location>
        <begin position="32"/>
        <end position="56"/>
    </location>
</feature>
<evidence type="ECO:0000256" key="1">
    <source>
        <dbReference type="SAM" id="Phobius"/>
    </source>
</evidence>
<keyword evidence="1" id="KW-1133">Transmembrane helix</keyword>